<evidence type="ECO:0000313" key="10">
    <source>
        <dbReference type="EMBL" id="KAK1944618.1"/>
    </source>
</evidence>
<organism evidence="10 11">
    <name type="scientific">Phytophthora citrophthora</name>
    <dbReference type="NCBI Taxonomy" id="4793"/>
    <lineage>
        <taxon>Eukaryota</taxon>
        <taxon>Sar</taxon>
        <taxon>Stramenopiles</taxon>
        <taxon>Oomycota</taxon>
        <taxon>Peronosporomycetes</taxon>
        <taxon>Peronosporales</taxon>
        <taxon>Peronosporaceae</taxon>
        <taxon>Phytophthora</taxon>
    </lineage>
</organism>
<keyword evidence="3" id="KW-0813">Transport</keyword>
<evidence type="ECO:0000256" key="2">
    <source>
        <dbReference type="ARBA" id="ARBA00007015"/>
    </source>
</evidence>
<accession>A0AAD9LP69</accession>
<reference evidence="10" key="1">
    <citation type="submission" date="2023-08" db="EMBL/GenBank/DDBJ databases">
        <title>Reference Genome Resource for the Citrus Pathogen Phytophthora citrophthora.</title>
        <authorList>
            <person name="Moller H."/>
            <person name="Coetzee B."/>
            <person name="Rose L.J."/>
            <person name="Van Niekerk J.M."/>
        </authorList>
    </citation>
    <scope>NUCLEOTIDE SEQUENCE</scope>
    <source>
        <strain evidence="10">STE-U-9442</strain>
    </source>
</reference>
<feature type="chain" id="PRO_5042132653" evidence="9">
    <location>
        <begin position="23"/>
        <end position="490"/>
    </location>
</feature>
<protein>
    <submittedName>
        <fullName evidence="10">Folate-biopterin transporter 1</fullName>
    </submittedName>
</protein>
<evidence type="ECO:0000256" key="6">
    <source>
        <dbReference type="ARBA" id="ARBA00023136"/>
    </source>
</evidence>
<comment type="subcellular location">
    <subcellularLocation>
        <location evidence="1">Membrane</location>
        <topology evidence="1">Multi-pass membrane protein</topology>
    </subcellularLocation>
</comment>
<feature type="transmembrane region" description="Helical" evidence="8">
    <location>
        <begin position="78"/>
        <end position="99"/>
    </location>
</feature>
<feature type="transmembrane region" description="Helical" evidence="8">
    <location>
        <begin position="422"/>
        <end position="444"/>
    </location>
</feature>
<feature type="transmembrane region" description="Helical" evidence="8">
    <location>
        <begin position="383"/>
        <end position="410"/>
    </location>
</feature>
<evidence type="ECO:0000256" key="3">
    <source>
        <dbReference type="ARBA" id="ARBA00022448"/>
    </source>
</evidence>
<dbReference type="InterPro" id="IPR036259">
    <property type="entry name" value="MFS_trans_sf"/>
</dbReference>
<keyword evidence="9" id="KW-0732">Signal</keyword>
<dbReference type="EMBL" id="JASMQC010000006">
    <property type="protein sequence ID" value="KAK1944618.1"/>
    <property type="molecule type" value="Genomic_DNA"/>
</dbReference>
<dbReference type="PANTHER" id="PTHR31585">
    <property type="entry name" value="FOLATE-BIOPTERIN TRANSPORTER 1, CHLOROPLASTIC"/>
    <property type="match status" value="1"/>
</dbReference>
<name>A0AAD9LP69_9STRA</name>
<feature type="transmembrane region" description="Helical" evidence="8">
    <location>
        <begin position="47"/>
        <end position="66"/>
    </location>
</feature>
<evidence type="ECO:0000256" key="1">
    <source>
        <dbReference type="ARBA" id="ARBA00004141"/>
    </source>
</evidence>
<proteinExistence type="inferred from homology"/>
<comment type="caution">
    <text evidence="10">The sequence shown here is derived from an EMBL/GenBank/DDBJ whole genome shotgun (WGS) entry which is preliminary data.</text>
</comment>
<keyword evidence="5 8" id="KW-1133">Transmembrane helix</keyword>
<dbReference type="InterPro" id="IPR039309">
    <property type="entry name" value="BT1"/>
</dbReference>
<evidence type="ECO:0000256" key="4">
    <source>
        <dbReference type="ARBA" id="ARBA00022692"/>
    </source>
</evidence>
<dbReference type="AlphaFoldDB" id="A0AAD9LP69"/>
<evidence type="ECO:0000256" key="7">
    <source>
        <dbReference type="SAM" id="MobiDB-lite"/>
    </source>
</evidence>
<evidence type="ECO:0000256" key="5">
    <source>
        <dbReference type="ARBA" id="ARBA00022989"/>
    </source>
</evidence>
<sequence>MAMASAPMPLALLALYFLHAFCMTFPTTAYGTWLFDVIHMPPATTTLYYSVTFFPWNLKPLYGLLSDSFPLFGYRRKSYIIICEVCAATSLVVTATYVHSIAGAFIVKLVDAVAEAFAQMMLGIFLVNLTTGDATSRSSARVQSFANGTKNAASIMALVLGIPVYLDKNITPQQVIGWSSFFPLTAAGVCLFGLKEMPVFEFASSESERSDEFGDVIAAASWRNTVLSWWLPFQRDLQHKMELIKPVLPPMVFFFLCNALPNDGMVWYQYTYSLLNDEHECLQYMYLAGMIGRFLSCLSYAKWCANKSVRSVFLLSTVSSVAAGLPRLLLAPPVVDLPVSVCTFGTAESFITSFTSEFALLQLLVVATYYCPANPEVQGLTYALYLSFMDFGGVVSGVLTSFVVSMLGIIPDSTTKVVDWRNLWLVVVISSVGQLLVLVFLYVLPEKVDTSENPSVGGGRVKLKSISMTPDEPEKQPLLSEPEAYADVRV</sequence>
<evidence type="ECO:0000313" key="11">
    <source>
        <dbReference type="Proteomes" id="UP001259832"/>
    </source>
</evidence>
<evidence type="ECO:0000256" key="8">
    <source>
        <dbReference type="SAM" id="Phobius"/>
    </source>
</evidence>
<dbReference type="GO" id="GO:0016020">
    <property type="term" value="C:membrane"/>
    <property type="evidence" value="ECO:0007669"/>
    <property type="project" value="UniProtKB-SubCell"/>
</dbReference>
<dbReference type="PANTHER" id="PTHR31585:SF0">
    <property type="entry name" value="FOLATE-BIOPTERIN TRANSPORTER 1, CHLOROPLASTIC"/>
    <property type="match status" value="1"/>
</dbReference>
<feature type="transmembrane region" description="Helical" evidence="8">
    <location>
        <begin position="105"/>
        <end position="127"/>
    </location>
</feature>
<evidence type="ECO:0000256" key="9">
    <source>
        <dbReference type="SAM" id="SignalP"/>
    </source>
</evidence>
<gene>
    <name evidence="10" type="ORF">P3T76_004530</name>
</gene>
<comment type="similarity">
    <text evidence="2">Belongs to the major facilitator superfamily. Folate-biopterin transporter (TC 2.A.71) family.</text>
</comment>
<feature type="signal peptide" evidence="9">
    <location>
        <begin position="1"/>
        <end position="22"/>
    </location>
</feature>
<feature type="region of interest" description="Disordered" evidence="7">
    <location>
        <begin position="451"/>
        <end position="490"/>
    </location>
</feature>
<dbReference type="Proteomes" id="UP001259832">
    <property type="component" value="Unassembled WGS sequence"/>
</dbReference>
<feature type="transmembrane region" description="Helical" evidence="8">
    <location>
        <begin position="148"/>
        <end position="166"/>
    </location>
</feature>
<dbReference type="Gene3D" id="1.20.1250.20">
    <property type="entry name" value="MFS general substrate transporter like domains"/>
    <property type="match status" value="1"/>
</dbReference>
<dbReference type="SUPFAM" id="SSF103473">
    <property type="entry name" value="MFS general substrate transporter"/>
    <property type="match status" value="1"/>
</dbReference>
<dbReference type="Pfam" id="PF03092">
    <property type="entry name" value="BT1"/>
    <property type="match status" value="1"/>
</dbReference>
<keyword evidence="6 8" id="KW-0472">Membrane</keyword>
<feature type="transmembrane region" description="Helical" evidence="8">
    <location>
        <begin position="312"/>
        <end position="330"/>
    </location>
</feature>
<feature type="transmembrane region" description="Helical" evidence="8">
    <location>
        <begin position="178"/>
        <end position="194"/>
    </location>
</feature>
<keyword evidence="11" id="KW-1185">Reference proteome</keyword>
<keyword evidence="4 8" id="KW-0812">Transmembrane</keyword>